<evidence type="ECO:0000313" key="2">
    <source>
        <dbReference type="EMBL" id="SUP60786.1"/>
    </source>
</evidence>
<dbReference type="RefSeq" id="WP_124287733.1">
    <property type="nucleotide sequence ID" value="NZ_UHID01000007.1"/>
</dbReference>
<accession>A0A380P6E6</accession>
<protein>
    <submittedName>
        <fullName evidence="2">Uncharacterized protein</fullName>
    </submittedName>
</protein>
<feature type="region of interest" description="Disordered" evidence="1">
    <location>
        <begin position="205"/>
        <end position="227"/>
    </location>
</feature>
<name>A0A380P6E6_STRGR</name>
<gene>
    <name evidence="2" type="ORF">NCTC7807_04857</name>
</gene>
<dbReference type="AlphaFoldDB" id="A0A380P6E6"/>
<evidence type="ECO:0000313" key="3">
    <source>
        <dbReference type="Proteomes" id="UP000254150"/>
    </source>
</evidence>
<organism evidence="2 3">
    <name type="scientific">Streptomyces griseus</name>
    <dbReference type="NCBI Taxonomy" id="1911"/>
    <lineage>
        <taxon>Bacteria</taxon>
        <taxon>Bacillati</taxon>
        <taxon>Actinomycetota</taxon>
        <taxon>Actinomycetes</taxon>
        <taxon>Kitasatosporales</taxon>
        <taxon>Streptomycetaceae</taxon>
        <taxon>Streptomyces</taxon>
    </lineage>
</organism>
<feature type="compositionally biased region" description="Pro residues" evidence="1">
    <location>
        <begin position="217"/>
        <end position="227"/>
    </location>
</feature>
<evidence type="ECO:0000256" key="1">
    <source>
        <dbReference type="SAM" id="MobiDB-lite"/>
    </source>
</evidence>
<proteinExistence type="predicted"/>
<sequence length="227" mass="25317">MRRYRHSEQRVPTGRPYLLREVYDKTPSIDDRICALPDPADPTEYEAIADALWDLFLSTRNLAEQRSGTGCTRHPDGPVDTEAPEDWGFCLLCNTNRRRGQPSSTAAQKPPKHVWAVPPPPYTHGALLQTRRSLNDALLELNYRAPDASFQAVADLAHAAFVIARELSRPRTYGCLVHPGAPLDPAAPKGRPMCIFCAGRERRASYGPPTVTVRPSRPLPPVRHPDR</sequence>
<dbReference type="Proteomes" id="UP000254150">
    <property type="component" value="Unassembled WGS sequence"/>
</dbReference>
<reference evidence="2 3" key="1">
    <citation type="submission" date="2018-06" db="EMBL/GenBank/DDBJ databases">
        <authorList>
            <consortium name="Pathogen Informatics"/>
            <person name="Doyle S."/>
        </authorList>
    </citation>
    <scope>NUCLEOTIDE SEQUENCE [LARGE SCALE GENOMIC DNA]</scope>
    <source>
        <strain evidence="2 3">NCTC7807</strain>
    </source>
</reference>
<dbReference type="EMBL" id="UHID01000007">
    <property type="protein sequence ID" value="SUP60786.1"/>
    <property type="molecule type" value="Genomic_DNA"/>
</dbReference>